<keyword evidence="6 11" id="KW-0472">Membrane</keyword>
<dbReference type="GO" id="GO:0015276">
    <property type="term" value="F:ligand-gated monoatomic ion channel activity"/>
    <property type="evidence" value="ECO:0007669"/>
    <property type="project" value="InterPro"/>
</dbReference>
<keyword evidence="5" id="KW-0406">Ion transport</keyword>
<accession>A0A5A7V316</accession>
<dbReference type="InterPro" id="IPR001320">
    <property type="entry name" value="Iontro_rcpt_C"/>
</dbReference>
<reference evidence="13 14" key="1">
    <citation type="submission" date="2019-08" db="EMBL/GenBank/DDBJ databases">
        <title>Draft genome sequences of two oriental melons (Cucumis melo L. var makuwa).</title>
        <authorList>
            <person name="Kwon S.-Y."/>
        </authorList>
    </citation>
    <scope>NUCLEOTIDE SEQUENCE [LARGE SCALE GENOMIC DNA]</scope>
    <source>
        <strain evidence="14">cv. SW 3</strain>
        <tissue evidence="13">Leaf</tissue>
    </source>
</reference>
<feature type="transmembrane region" description="Helical" evidence="11">
    <location>
        <begin position="1729"/>
        <end position="1748"/>
    </location>
</feature>
<dbReference type="SMART" id="SM00079">
    <property type="entry name" value="PBPe"/>
    <property type="match status" value="2"/>
</dbReference>
<dbReference type="InterPro" id="IPR015683">
    <property type="entry name" value="Ionotropic_Glu_rcpt"/>
</dbReference>
<dbReference type="Pfam" id="PF01094">
    <property type="entry name" value="ANF_receptor"/>
    <property type="match status" value="3"/>
</dbReference>
<feature type="transmembrane region" description="Helical" evidence="11">
    <location>
        <begin position="168"/>
        <end position="184"/>
    </location>
</feature>
<evidence type="ECO:0000256" key="5">
    <source>
        <dbReference type="ARBA" id="ARBA00023065"/>
    </source>
</evidence>
<name>A0A5A7V316_CUCMM</name>
<dbReference type="OrthoDB" id="5984008at2759"/>
<feature type="transmembrane region" description="Helical" evidence="11">
    <location>
        <begin position="2551"/>
        <end position="2570"/>
    </location>
</feature>
<evidence type="ECO:0000256" key="11">
    <source>
        <dbReference type="SAM" id="Phobius"/>
    </source>
</evidence>
<comment type="caution">
    <text evidence="13">The sequence shown here is derived from an EMBL/GenBank/DDBJ whole genome shotgun (WGS) entry which is preliminary data.</text>
</comment>
<keyword evidence="2" id="KW-0813">Transport</keyword>
<keyword evidence="3 11" id="KW-0812">Transmembrane</keyword>
<evidence type="ECO:0000256" key="10">
    <source>
        <dbReference type="ARBA" id="ARBA00023303"/>
    </source>
</evidence>
<dbReference type="Gene3D" id="1.10.287.70">
    <property type="match status" value="4"/>
</dbReference>
<gene>
    <name evidence="13" type="ORF">E6C27_scaffold501G00390</name>
</gene>
<dbReference type="Gene3D" id="3.40.190.10">
    <property type="entry name" value="Periplasmic binding protein-like II"/>
    <property type="match status" value="4"/>
</dbReference>
<dbReference type="SUPFAM" id="SSF53850">
    <property type="entry name" value="Periplasmic binding protein-like II"/>
    <property type="match status" value="4"/>
</dbReference>
<feature type="transmembrane region" description="Helical" evidence="11">
    <location>
        <begin position="2526"/>
        <end position="2544"/>
    </location>
</feature>
<protein>
    <submittedName>
        <fullName evidence="13">Glutamate receptor 2.5-like isoform X1</fullName>
    </submittedName>
</protein>
<feature type="transmembrane region" description="Helical" evidence="11">
    <location>
        <begin position="903"/>
        <end position="921"/>
    </location>
</feature>
<feature type="domain" description="Ionotropic glutamate receptor C-terminal" evidence="12">
    <location>
        <begin position="1607"/>
        <end position="1940"/>
    </location>
</feature>
<evidence type="ECO:0000256" key="6">
    <source>
        <dbReference type="ARBA" id="ARBA00023136"/>
    </source>
</evidence>
<evidence type="ECO:0000259" key="12">
    <source>
        <dbReference type="SMART" id="SM00079"/>
    </source>
</evidence>
<keyword evidence="4 11" id="KW-1133">Transmembrane helix</keyword>
<keyword evidence="7 13" id="KW-0675">Receptor</keyword>
<keyword evidence="10" id="KW-0407">Ion channel</keyword>
<dbReference type="FunFam" id="3.40.50.2300:FF:000188">
    <property type="entry name" value="Glutamate receptor"/>
    <property type="match status" value="1"/>
</dbReference>
<evidence type="ECO:0000313" key="14">
    <source>
        <dbReference type="Proteomes" id="UP000321393"/>
    </source>
</evidence>
<dbReference type="InterPro" id="IPR001828">
    <property type="entry name" value="ANF_lig-bd_rcpt"/>
</dbReference>
<keyword evidence="9" id="KW-1071">Ligand-gated ion channel</keyword>
<evidence type="ECO:0000256" key="7">
    <source>
        <dbReference type="ARBA" id="ARBA00023170"/>
    </source>
</evidence>
<comment type="subcellular location">
    <subcellularLocation>
        <location evidence="1">Membrane</location>
        <topology evidence="1">Multi-pass membrane protein</topology>
    </subcellularLocation>
</comment>
<dbReference type="Pfam" id="PF00060">
    <property type="entry name" value="Lig_chan"/>
    <property type="match status" value="4"/>
</dbReference>
<feature type="transmembrane region" description="Helical" evidence="11">
    <location>
        <begin position="958"/>
        <end position="978"/>
    </location>
</feature>
<sequence length="2800" mass="314504">MRVSKSEKSSNGERKLTFVVPRQGACQEFVNVSYYSNGTVQNITGFSVDVFRAVMNNIKDISSYELHPFHHQSYDRMIDAVSNKKFDGAVGDITILARRFKSVDFTVAYLKTDIVMVVTEKQEKWKRLWAFMDAFQYPVWIILPTMHIFISFVIWLTEFPNNQDLRSFGNMLWFSVSVIFHVHREQVRSGLTRLMLGPWLFTILVVTTSFSASLTSLMTNSWSQPSVLDVETLKQTMPNATVGCNAESFIYDYLTTTLEFDKSRVKTMKSIDDYPEALKNGSISAAFFISPHANIFLAKNRKGYTKAVSSFKLGGMGFAFPKGSELAMKSANTNETGNLRSCSGENLKGVVKMGVIVDNSSRLGREQLVAIQMAFQQQHDHLHFSNSCQKFELLLRNSPDNSAQATATALNLITHKQVKAILGTLTREEVSSIYEIHKPSKNLPIISLSSSSLLLPNPKSNRQLSSFLQMADDITHQIHCIAAIVGEFRWRRVTALYENKNEDFTTNSIAILKLLSDSLRDVNSEIENHIGFSLSDSKLLMEEKLMNLSSKSNRVFILVQSSMELGIILFKKAKELNMMADGYVWIVGDQIANLMDSLDSSVFHNLQGIIGCRIHYEETKTRFKKFKTKFRRNYISEFPDEEGEANPSIFALRAYDAYKAAIIMASTNKNYNSMEGYLKFEGVNGEVSFKSYDGILSKLPMFEIINVVGRSYKEIGNWSPEIGFSEKVSQKRSTNNNNNNSDVSSMENLWSSTLLWPGESRRVPRGWDFREGNKLVLKLGVPTTATFHDLLHVKYNNQTTDGSDGPHFSGYSITVFKAVVDNLPYELPYELVPYNGSYDSLLIKVGKKEFDGAIGDFGIVAYRFKYVEFSEPYLENAAVMIVKEKSMEWTKLWLFMRAFTPEMWLIMLSTHLFVSFVIWLIEREHNDALKGFGNMLWFSVSVLFYAHREPIKEGLARLVLGPWLFGILIITASFTASLSSMMTITMSKPWVYDIETLKLKNATVGCTTNSILIPFLSQASIPPQNVKQIPSLDLFPKALENGDIQAALFTAPHARIFLAKYCKGLTKLTLFKLLGMGFAFPKGSPLTLDISLSMGELMERKEMPDFEATLLSTYNCSNNNIDGLGLGPGPFAGLFLIAVKNLEEANARSIISSSRHVDVGAVTDQSSRMGRQQKIAIEMAFQTFHFSTTSSFPKVELSHRNSNGNSARAIISALDLIGNKEVSTILGAFTSQEMQLMSEINTNFIDIPIISLPIAASLTPHNNNLFPHPSFIQMAQNITFHIQCTAAVVAHFQWHKVTLIYDITNDMSFNMEALTLLSNQLGAFNVEIDQISSFSSSYTESMIEEKLKSLVGRERNKVFILVQFSIELAKLLFHKAKEMNMMDNGFVWIVGDEISSHLDSLGSSTFNDMQGVIGFRTYFDRNKDSFKKFRSKFQRKYVSEYDDEDEEMTNGEPTIFALRAYDAGCAVALAVHKLQANFSNKQLLKEILRIEFEGLSGKIGVKNGVLMEPPTFEIIYVVGKSYKGMGFWREKVGFFNNMIENNDQEMSSSIIIHGGRSRSSNNNDDNNNNNVVLELPRFVLWEGNAGTGLIKRRIDVENSNFGVTGRILKIGVPANNTFQDFVRVCYSHLNGMYISGFSITVFEAVAKNLPYPLLYQLVPFNGSYDGLIEQVYTKGLDGAVGDIGIIADRFRYVDFTEPYLVSGLLMIVKEETKIWKEIWAFMRTFTTTMWIILPISHIFIISVVWLVKEDSSDDLSGFGEMLWFSITVIFYAQKREVKGFLARLVLGTWLFVILVVTSSFTASLTSMMTVSRFAPSVVDIETLRQMNATVGCNFNSFIIRYLNDVLKIPLANIKTLSGLDEYPKAFDNGQIEAAFFITPHAKVFLAKYCRGYTTAATFDLGGLGFAFPKGSSLAVDVSTSIIELIERRKMPQLETTLLSTFNCSPSSQVDGSSSLGPWPFAGFLLLNGSFSKNDGNFQCSSDEPKTVLNIGVIADSSSRAGREHIIAIQMAVEDYIFTSCHKVELLLVDSPENSAQTTATSLDLISNKEVKAMFTTLTMEEVSLIFELNKTSTNIPIISLSLASLVPPPQPPNQPPRPPFIQMSNDIAHEMQCIAATIGNFHWRRVTVIYEDKNGFPTNMAVLKILSNSLGDVYSKIENHLAFSLLDPEPLIEQKLMNLSINSNRVFVLVQSSMELATLIFEKAKKLKMMTDGYAWIVGGEIANLVDSLYSSTFNNLQGLIGCKIYFEETEDSFKKFRTKFRRNYMSKFPEDEGQGDPSIFALRAYDAYWAIATALDEIMLKGNPNGIIKEWPKKVLRSKIEGLSGVVSFKNCILSILPTYQIINVIGRSYKEIAFWSPKFGFFEEINNTSSRNATMDFSSSVVWPGNAKTVPKGWDFSYGEKALKIGVPTTAAFKEFVRVNYNHTDRPHVSGYSISVFEAVVSNLPYFLPYDFIPFNGSYDDLLKKVYTKEFDGAAGDFGIFADRFKYVDFSEPYLENAAVMIVKVKPLKWTKLWIFMKAFTAKMWLIMLSMHVFVSSSIWLIERKHNDALKGIGNMLWFSVSVIFYVHREPVKNGLARMVLGPWLFAILIITASFTASLSSMMTISRSQPWFLDIETLKLKNATVGCNKNSVMVRFLTQVLLIPQEKIKQIPSVDMFPDALEKGEIQAAFFSGAHAKVFLAKHCKLYTKATIFKLVGMGFAFPKGSPLTVDISASIAELIERREMPDLESTLLSTFNCSLNDNDPDGSALGPEPFAGLFLIAGSIALGALVFTVGRLILLNLGWIKQNPTKPKSHFPI</sequence>
<evidence type="ECO:0000256" key="8">
    <source>
        <dbReference type="ARBA" id="ARBA00023180"/>
    </source>
</evidence>
<evidence type="ECO:0000256" key="1">
    <source>
        <dbReference type="ARBA" id="ARBA00004141"/>
    </source>
</evidence>
<dbReference type="CDD" id="cd13686">
    <property type="entry name" value="GluR_Plant"/>
    <property type="match status" value="1"/>
</dbReference>
<feature type="transmembrane region" description="Helical" evidence="11">
    <location>
        <begin position="1784"/>
        <end position="1804"/>
    </location>
</feature>
<evidence type="ECO:0000256" key="2">
    <source>
        <dbReference type="ARBA" id="ARBA00022448"/>
    </source>
</evidence>
<evidence type="ECO:0000256" key="4">
    <source>
        <dbReference type="ARBA" id="ARBA00022989"/>
    </source>
</evidence>
<dbReference type="Proteomes" id="UP000321393">
    <property type="component" value="Unassembled WGS sequence"/>
</dbReference>
<feature type="transmembrane region" description="Helical" evidence="11">
    <location>
        <begin position="2757"/>
        <end position="2781"/>
    </location>
</feature>
<feature type="transmembrane region" description="Helical" evidence="11">
    <location>
        <begin position="2582"/>
        <end position="2601"/>
    </location>
</feature>
<evidence type="ECO:0000313" key="13">
    <source>
        <dbReference type="EMBL" id="KAA0060906.1"/>
    </source>
</evidence>
<dbReference type="SUPFAM" id="SSF53822">
    <property type="entry name" value="Periplasmic binding protein-like I"/>
    <property type="match status" value="3"/>
</dbReference>
<dbReference type="Gene3D" id="3.40.50.2300">
    <property type="match status" value="7"/>
</dbReference>
<evidence type="ECO:0000256" key="3">
    <source>
        <dbReference type="ARBA" id="ARBA00022692"/>
    </source>
</evidence>
<dbReference type="EMBL" id="SSTE01005103">
    <property type="protein sequence ID" value="KAA0060906.1"/>
    <property type="molecule type" value="Genomic_DNA"/>
</dbReference>
<organism evidence="13 14">
    <name type="scientific">Cucumis melo var. makuwa</name>
    <name type="common">Oriental melon</name>
    <dbReference type="NCBI Taxonomy" id="1194695"/>
    <lineage>
        <taxon>Eukaryota</taxon>
        <taxon>Viridiplantae</taxon>
        <taxon>Streptophyta</taxon>
        <taxon>Embryophyta</taxon>
        <taxon>Tracheophyta</taxon>
        <taxon>Spermatophyta</taxon>
        <taxon>Magnoliopsida</taxon>
        <taxon>eudicotyledons</taxon>
        <taxon>Gunneridae</taxon>
        <taxon>Pentapetalae</taxon>
        <taxon>rosids</taxon>
        <taxon>fabids</taxon>
        <taxon>Cucurbitales</taxon>
        <taxon>Cucurbitaceae</taxon>
        <taxon>Benincaseae</taxon>
        <taxon>Cucumis</taxon>
    </lineage>
</organism>
<evidence type="ECO:0000256" key="9">
    <source>
        <dbReference type="ARBA" id="ARBA00023286"/>
    </source>
</evidence>
<keyword evidence="8" id="KW-0325">Glycoprotein</keyword>
<dbReference type="PANTHER" id="PTHR18966">
    <property type="entry name" value="IONOTROPIC GLUTAMATE RECEPTOR"/>
    <property type="match status" value="1"/>
</dbReference>
<dbReference type="GO" id="GO:0016020">
    <property type="term" value="C:membrane"/>
    <property type="evidence" value="ECO:0007669"/>
    <property type="project" value="UniProtKB-SubCell"/>
</dbReference>
<dbReference type="FunFam" id="1.10.287.70:FF:000172">
    <property type="entry name" value="Glutamate receptor"/>
    <property type="match status" value="3"/>
</dbReference>
<feature type="transmembrane region" description="Helical" evidence="11">
    <location>
        <begin position="196"/>
        <end position="218"/>
    </location>
</feature>
<feature type="domain" description="Ionotropic glutamate receptor C-terminal" evidence="12">
    <location>
        <begin position="2406"/>
        <end position="2737"/>
    </location>
</feature>
<feature type="transmembrane region" description="Helical" evidence="11">
    <location>
        <begin position="134"/>
        <end position="156"/>
    </location>
</feature>
<dbReference type="InterPro" id="IPR028082">
    <property type="entry name" value="Peripla_BP_I"/>
</dbReference>
<proteinExistence type="predicted"/>